<evidence type="ECO:0000313" key="2">
    <source>
        <dbReference type="EMBL" id="AZA82185.1"/>
    </source>
</evidence>
<reference evidence="2 5" key="2">
    <citation type="submission" date="2018-11" db="EMBL/GenBank/DDBJ databases">
        <title>Proposal to divide the Flavobacteriaceae and reorganize its genera based on Amino Acid Identity values calculated from whole genome sequences.</title>
        <authorList>
            <person name="Nicholson A.C."/>
            <person name="Gulvik C.A."/>
            <person name="Whitney A.M."/>
            <person name="Humrighouse B.W."/>
            <person name="Bell M."/>
            <person name="Holmes B."/>
            <person name="Steigerwalt A.G."/>
            <person name="Villarma A."/>
            <person name="Sheth M."/>
            <person name="Batra D."/>
            <person name="Pryor J."/>
            <person name="Bernardet J.-F."/>
            <person name="Hugo C."/>
            <person name="Kampfer P."/>
            <person name="Newman J."/>
            <person name="McQuiston J.R."/>
        </authorList>
    </citation>
    <scope>NUCLEOTIDE SEQUENCE [LARGE SCALE GENOMIC DNA]</scope>
    <source>
        <strain evidence="2 5">KC_1864</strain>
    </source>
</reference>
<dbReference type="RefSeq" id="WP_103291456.1">
    <property type="nucleotide sequence ID" value="NZ_CP033924.1"/>
</dbReference>
<sequence length="102" mass="12146">MTTLEFILSLTTIAFLGLFIVSLSEIRGLARIIARHKQLEKTQDQYLIKVKSDYDTLLKQVLNLLRNSKEYRMKEVMEEFIECCTEEVEIEHYKEKFREALK</sequence>
<proteinExistence type="predicted"/>
<feature type="transmembrane region" description="Helical" evidence="1">
    <location>
        <begin position="6"/>
        <end position="26"/>
    </location>
</feature>
<dbReference type="AlphaFoldDB" id="A0A3G6RL43"/>
<evidence type="ECO:0000313" key="4">
    <source>
        <dbReference type="Proteomes" id="UP000236262"/>
    </source>
</evidence>
<dbReference type="EMBL" id="CP033924">
    <property type="protein sequence ID" value="AZA82185.1"/>
    <property type="molecule type" value="Genomic_DNA"/>
</dbReference>
<reference evidence="3 4" key="1">
    <citation type="submission" date="2018-01" db="EMBL/GenBank/DDBJ databases">
        <title>Draft genome sequences of Chryseobacterium lactis NCTC11390, Chryseobacterium oncorhynchi 701B-08, and Chryseobacterium viscerum 687B-08.</title>
        <authorList>
            <person name="Jeong J.-J."/>
            <person name="Lee Y.J."/>
            <person name="Park B."/>
            <person name="Choi I.-G."/>
            <person name="Kim K.D."/>
        </authorList>
    </citation>
    <scope>NUCLEOTIDE SEQUENCE [LARGE SCALE GENOMIC DNA]</scope>
    <source>
        <strain evidence="3 4">NCTC11390</strain>
    </source>
</reference>
<protein>
    <submittedName>
        <fullName evidence="3">Uncharacterized protein</fullName>
    </submittedName>
</protein>
<keyword evidence="1" id="KW-1133">Transmembrane helix</keyword>
<dbReference type="Proteomes" id="UP000236262">
    <property type="component" value="Unassembled WGS sequence"/>
</dbReference>
<dbReference type="EMBL" id="PPEH01000003">
    <property type="protein sequence ID" value="PNW14139.1"/>
    <property type="molecule type" value="Genomic_DNA"/>
</dbReference>
<dbReference type="Proteomes" id="UP000279972">
    <property type="component" value="Chromosome"/>
</dbReference>
<keyword evidence="1" id="KW-0812">Transmembrane</keyword>
<accession>A0A3G6RL43</accession>
<evidence type="ECO:0000313" key="3">
    <source>
        <dbReference type="EMBL" id="PNW14139.1"/>
    </source>
</evidence>
<keyword evidence="5" id="KW-1185">Reference proteome</keyword>
<name>A0A3G6RL43_CHRLC</name>
<evidence type="ECO:0000313" key="5">
    <source>
        <dbReference type="Proteomes" id="UP000279972"/>
    </source>
</evidence>
<dbReference type="KEGG" id="clac:EG342_09845"/>
<gene>
    <name evidence="3" type="ORF">C1637_09855</name>
    <name evidence="2" type="ORF">EG342_09845</name>
</gene>
<keyword evidence="1" id="KW-0472">Membrane</keyword>
<evidence type="ECO:0000256" key="1">
    <source>
        <dbReference type="SAM" id="Phobius"/>
    </source>
</evidence>
<organism evidence="3 4">
    <name type="scientific">Chryseobacterium lactis</name>
    <dbReference type="NCBI Taxonomy" id="1241981"/>
    <lineage>
        <taxon>Bacteria</taxon>
        <taxon>Pseudomonadati</taxon>
        <taxon>Bacteroidota</taxon>
        <taxon>Flavobacteriia</taxon>
        <taxon>Flavobacteriales</taxon>
        <taxon>Weeksellaceae</taxon>
        <taxon>Chryseobacterium group</taxon>
        <taxon>Chryseobacterium</taxon>
    </lineage>
</organism>